<dbReference type="Pfam" id="PF15902">
    <property type="entry name" value="Sortilin-Vps10"/>
    <property type="match status" value="1"/>
</dbReference>
<gene>
    <name evidence="3" type="ORF">FZD51_20995</name>
</gene>
<accession>A0A5D4QYZ0</accession>
<dbReference type="AlphaFoldDB" id="A0A5D4QYZ0"/>
<evidence type="ECO:0000259" key="2">
    <source>
        <dbReference type="Pfam" id="PF15902"/>
    </source>
</evidence>
<dbReference type="EMBL" id="VTER01000012">
    <property type="protein sequence ID" value="TYS44353.1"/>
    <property type="molecule type" value="Genomic_DNA"/>
</dbReference>
<evidence type="ECO:0000256" key="1">
    <source>
        <dbReference type="ARBA" id="ARBA00022737"/>
    </source>
</evidence>
<organism evidence="3 4">
    <name type="scientific">Bacillus infantis</name>
    <dbReference type="NCBI Taxonomy" id="324767"/>
    <lineage>
        <taxon>Bacteria</taxon>
        <taxon>Bacillati</taxon>
        <taxon>Bacillota</taxon>
        <taxon>Bacilli</taxon>
        <taxon>Bacillales</taxon>
        <taxon>Bacillaceae</taxon>
        <taxon>Bacillus</taxon>
    </lineage>
</organism>
<sequence length="322" mass="35705">MKLRIALILLFSFTVLIMLTGCTPEKEEQNSSEEKEQPVTEEAYDIKKAEKQQISNIYGLGYPGNDDALYTAEEDGLKFYKDGQWLEQNKNKHMYTGFQAVENGFISSGKPAEGAGLRSPLGIIRSDDKGATLSQIKFYGKDQFYFLAAGFGGETLYVISQEPESELGAGVFRSTDKGENWEPAELEGMESDTLGMIAVHPSKEGMMAMSTRSGIFLSNDFGKTVQRVSDPVMTTALAFTEDSLIYSSVENEKILLKSIDLASLDTEGLDIPFLSYDNPITYIAANYKKAGTISFSTYLYDIYESADSGDHWNLLLKNGRIK</sequence>
<dbReference type="RefSeq" id="WP_148976539.1">
    <property type="nucleotide sequence ID" value="NZ_JBNIKT010000006.1"/>
</dbReference>
<proteinExistence type="predicted"/>
<protein>
    <recommendedName>
        <fullName evidence="2">Sortilin N-terminal domain-containing protein</fullName>
    </recommendedName>
</protein>
<feature type="domain" description="Sortilin N-terminal" evidence="2">
    <location>
        <begin position="123"/>
        <end position="252"/>
    </location>
</feature>
<name>A0A5D4QYZ0_9BACI</name>
<evidence type="ECO:0000313" key="3">
    <source>
        <dbReference type="EMBL" id="TYS44353.1"/>
    </source>
</evidence>
<dbReference type="PROSITE" id="PS51257">
    <property type="entry name" value="PROKAR_LIPOPROTEIN"/>
    <property type="match status" value="1"/>
</dbReference>
<dbReference type="InterPro" id="IPR054817">
    <property type="entry name" value="Glycosyl_F510_1955-like"/>
</dbReference>
<reference evidence="3 4" key="1">
    <citation type="submission" date="2019-08" db="EMBL/GenBank/DDBJ databases">
        <title>Bacillus genomes from the desert of Cuatro Cienegas, Coahuila.</title>
        <authorList>
            <person name="Olmedo-Alvarez G."/>
        </authorList>
    </citation>
    <scope>NUCLEOTIDE SEQUENCE [LARGE SCALE GENOMIC DNA]</scope>
    <source>
        <strain evidence="3 4">CH446_14T</strain>
    </source>
</reference>
<dbReference type="NCBIfam" id="NF045728">
    <property type="entry name" value="glycosyl_F510_1955"/>
    <property type="match status" value="1"/>
</dbReference>
<dbReference type="CDD" id="cd15482">
    <property type="entry name" value="Sialidase_non-viral"/>
    <property type="match status" value="1"/>
</dbReference>
<dbReference type="Proteomes" id="UP000322139">
    <property type="component" value="Unassembled WGS sequence"/>
</dbReference>
<dbReference type="SUPFAM" id="SSF110296">
    <property type="entry name" value="Oligoxyloglucan reducing end-specific cellobiohydrolase"/>
    <property type="match status" value="1"/>
</dbReference>
<dbReference type="InterPro" id="IPR031778">
    <property type="entry name" value="Sortilin_N"/>
</dbReference>
<dbReference type="Gene3D" id="2.130.10.10">
    <property type="entry name" value="YVTN repeat-like/Quinoprotein amine dehydrogenase"/>
    <property type="match status" value="1"/>
</dbReference>
<dbReference type="InterPro" id="IPR015943">
    <property type="entry name" value="WD40/YVTN_repeat-like_dom_sf"/>
</dbReference>
<comment type="caution">
    <text evidence="3">The sequence shown here is derived from an EMBL/GenBank/DDBJ whole genome shotgun (WGS) entry which is preliminary data.</text>
</comment>
<keyword evidence="1" id="KW-0677">Repeat</keyword>
<evidence type="ECO:0000313" key="4">
    <source>
        <dbReference type="Proteomes" id="UP000322139"/>
    </source>
</evidence>